<dbReference type="STRING" id="1227739.Hsw_1836"/>
<accession>W8F4E6</accession>
<dbReference type="PANTHER" id="PTHR30273:SF2">
    <property type="entry name" value="PROTEIN FECR"/>
    <property type="match status" value="1"/>
</dbReference>
<dbReference type="Gene3D" id="3.55.50.30">
    <property type="match status" value="1"/>
</dbReference>
<dbReference type="InterPro" id="IPR006860">
    <property type="entry name" value="FecR"/>
</dbReference>
<dbReference type="PANTHER" id="PTHR30273">
    <property type="entry name" value="PERIPLASMIC SIGNAL SENSOR AND SIGMA FACTOR ACTIVATOR FECR-RELATED"/>
    <property type="match status" value="1"/>
</dbReference>
<feature type="domain" description="Protein FecR C-terminal" evidence="2">
    <location>
        <begin position="279"/>
        <end position="346"/>
    </location>
</feature>
<proteinExistence type="predicted"/>
<dbReference type="HOGENOM" id="CLU_050192_2_1_10"/>
<sequence length="353" mass="39706">MYYSAEPTSYLLLMAASPDQNAFLRYVNGTSSPLEAASVRNWLSEPTNQLLARVWMEEHWNTLDTTVALPLPEPDYEQLLGSLHQRLGFSEPAATELEEDLPQPHRWRYWAAAAATAGLLTAGGLWWQNQQPVSSQNYATAYGEMRRLHLPDGSQVTLNGNSSIRYAVNVPDGQPREVWLNGEAYFSVRHLPNHQRFVVHTNGGFNVEVLGTKFTVFRRREESRVVLLSGKVRVDFTDTTHPDVVMKPGELVETQGPKANVVVYKPVQTDTYAAWKDAKLVLDNTSITDLATRLHDTYGLDVTIATPSLNERRMTGTVPVRDLDLLLRALEETFQLKADRRGNNLILSDSTTR</sequence>
<dbReference type="Pfam" id="PF16344">
    <property type="entry name" value="FecR_C"/>
    <property type="match status" value="1"/>
</dbReference>
<organism evidence="3 4">
    <name type="scientific">Hymenobacter swuensis DY53</name>
    <dbReference type="NCBI Taxonomy" id="1227739"/>
    <lineage>
        <taxon>Bacteria</taxon>
        <taxon>Pseudomonadati</taxon>
        <taxon>Bacteroidota</taxon>
        <taxon>Cytophagia</taxon>
        <taxon>Cytophagales</taxon>
        <taxon>Hymenobacteraceae</taxon>
        <taxon>Hymenobacter</taxon>
    </lineage>
</organism>
<dbReference type="KEGG" id="hsw:Hsw_1836"/>
<reference evidence="3 4" key="1">
    <citation type="submission" date="2014-01" db="EMBL/GenBank/DDBJ databases">
        <title>Complete genome sequence of ionizing-radiation resistance bacterium Hymenobacter swuensis DY53.</title>
        <authorList>
            <person name="Jung J.-H."/>
            <person name="Jeong S.-W."/>
            <person name="Joe M.-H."/>
            <person name="Cho y.-j."/>
            <person name="Kim M.-K."/>
            <person name="Lim S.-Y."/>
        </authorList>
    </citation>
    <scope>NUCLEOTIDE SEQUENCE [LARGE SCALE GENOMIC DNA]</scope>
    <source>
        <strain evidence="3 4">DY53</strain>
    </source>
</reference>
<dbReference type="AlphaFoldDB" id="W8F4E6"/>
<dbReference type="InterPro" id="IPR012373">
    <property type="entry name" value="Ferrdict_sens_TM"/>
</dbReference>
<evidence type="ECO:0000313" key="3">
    <source>
        <dbReference type="EMBL" id="AHJ97431.1"/>
    </source>
</evidence>
<dbReference type="GO" id="GO:0016989">
    <property type="term" value="F:sigma factor antagonist activity"/>
    <property type="evidence" value="ECO:0007669"/>
    <property type="project" value="TreeGrafter"/>
</dbReference>
<evidence type="ECO:0000259" key="1">
    <source>
        <dbReference type="Pfam" id="PF04773"/>
    </source>
</evidence>
<gene>
    <name evidence="3" type="ORF">Hsw_1836</name>
</gene>
<protein>
    <submittedName>
        <fullName evidence="3">Uncharacterized protein</fullName>
    </submittedName>
</protein>
<dbReference type="InterPro" id="IPR032508">
    <property type="entry name" value="FecR_C"/>
</dbReference>
<dbReference type="EMBL" id="CP007145">
    <property type="protein sequence ID" value="AHJ97431.1"/>
    <property type="molecule type" value="Genomic_DNA"/>
</dbReference>
<dbReference type="PIRSF" id="PIRSF018266">
    <property type="entry name" value="FecR"/>
    <property type="match status" value="1"/>
</dbReference>
<evidence type="ECO:0000313" key="4">
    <source>
        <dbReference type="Proteomes" id="UP000019423"/>
    </source>
</evidence>
<dbReference type="eggNOG" id="COG3712">
    <property type="taxonomic scope" value="Bacteria"/>
</dbReference>
<dbReference type="Proteomes" id="UP000019423">
    <property type="component" value="Chromosome"/>
</dbReference>
<dbReference type="PATRIC" id="fig|1227739.3.peg.2056"/>
<feature type="domain" description="FecR protein" evidence="1">
    <location>
        <begin position="137"/>
        <end position="233"/>
    </location>
</feature>
<keyword evidence="4" id="KW-1185">Reference proteome</keyword>
<dbReference type="Pfam" id="PF04773">
    <property type="entry name" value="FecR"/>
    <property type="match status" value="1"/>
</dbReference>
<name>W8F4E6_9BACT</name>
<dbReference type="Gene3D" id="2.60.120.1440">
    <property type="match status" value="1"/>
</dbReference>
<evidence type="ECO:0000259" key="2">
    <source>
        <dbReference type="Pfam" id="PF16344"/>
    </source>
</evidence>